<dbReference type="EMBL" id="SNRY01000437">
    <property type="protein sequence ID" value="KAA6340742.1"/>
    <property type="molecule type" value="Genomic_DNA"/>
</dbReference>
<reference evidence="1" key="1">
    <citation type="submission" date="2019-03" db="EMBL/GenBank/DDBJ databases">
        <title>Single cell metagenomics reveals metabolic interactions within the superorganism composed of flagellate Streblomastix strix and complex community of Bacteroidetes bacteria on its surface.</title>
        <authorList>
            <person name="Treitli S.C."/>
            <person name="Kolisko M."/>
            <person name="Husnik F."/>
            <person name="Keeling P."/>
            <person name="Hampl V."/>
        </authorList>
    </citation>
    <scope>NUCLEOTIDE SEQUENCE</scope>
    <source>
        <strain evidence="1">STM</strain>
    </source>
</reference>
<gene>
    <name evidence="1" type="ORF">EZS27_011402</name>
</gene>
<name>A0A5J4S4S5_9ZZZZ</name>
<comment type="caution">
    <text evidence="1">The sequence shown here is derived from an EMBL/GenBank/DDBJ whole genome shotgun (WGS) entry which is preliminary data.</text>
</comment>
<dbReference type="PROSITE" id="PS51257">
    <property type="entry name" value="PROKAR_LIPOPROTEIN"/>
    <property type="match status" value="1"/>
</dbReference>
<dbReference type="AlphaFoldDB" id="A0A5J4S4S5"/>
<protein>
    <submittedName>
        <fullName evidence="1">Uncharacterized protein</fullName>
    </submittedName>
</protein>
<sequence>MKRIFEYLLLTFLIVAAIPLSFTSCNDDNYNDDNNDIINNDEWYQSILEE</sequence>
<organism evidence="1">
    <name type="scientific">termite gut metagenome</name>
    <dbReference type="NCBI Taxonomy" id="433724"/>
    <lineage>
        <taxon>unclassified sequences</taxon>
        <taxon>metagenomes</taxon>
        <taxon>organismal metagenomes</taxon>
    </lineage>
</organism>
<evidence type="ECO:0000313" key="1">
    <source>
        <dbReference type="EMBL" id="KAA6340742.1"/>
    </source>
</evidence>
<accession>A0A5J4S4S5</accession>
<proteinExistence type="predicted"/>